<dbReference type="AlphaFoldDB" id="A0AAV7IH77"/>
<protein>
    <submittedName>
        <fullName evidence="2">Uncharacterized protein</fullName>
    </submittedName>
</protein>
<evidence type="ECO:0000313" key="3">
    <source>
        <dbReference type="Proteomes" id="UP000826195"/>
    </source>
</evidence>
<feature type="compositionally biased region" description="Basic and acidic residues" evidence="1">
    <location>
        <begin position="35"/>
        <end position="49"/>
    </location>
</feature>
<feature type="compositionally biased region" description="Basic and acidic residues" evidence="1">
    <location>
        <begin position="63"/>
        <end position="77"/>
    </location>
</feature>
<feature type="region of interest" description="Disordered" evidence="1">
    <location>
        <begin position="35"/>
        <end position="93"/>
    </location>
</feature>
<name>A0AAV7IH77_COTGL</name>
<keyword evidence="3" id="KW-1185">Reference proteome</keyword>
<gene>
    <name evidence="2" type="ORF">KQX54_020571</name>
</gene>
<comment type="caution">
    <text evidence="2">The sequence shown here is derived from an EMBL/GenBank/DDBJ whole genome shotgun (WGS) entry which is preliminary data.</text>
</comment>
<proteinExistence type="predicted"/>
<feature type="compositionally biased region" description="Polar residues" evidence="1">
    <location>
        <begin position="83"/>
        <end position="93"/>
    </location>
</feature>
<organism evidence="2 3">
    <name type="scientific">Cotesia glomerata</name>
    <name type="common">Lepidopteran parasitic wasp</name>
    <name type="synonym">Apanteles glomeratus</name>
    <dbReference type="NCBI Taxonomy" id="32391"/>
    <lineage>
        <taxon>Eukaryota</taxon>
        <taxon>Metazoa</taxon>
        <taxon>Ecdysozoa</taxon>
        <taxon>Arthropoda</taxon>
        <taxon>Hexapoda</taxon>
        <taxon>Insecta</taxon>
        <taxon>Pterygota</taxon>
        <taxon>Neoptera</taxon>
        <taxon>Endopterygota</taxon>
        <taxon>Hymenoptera</taxon>
        <taxon>Apocrita</taxon>
        <taxon>Ichneumonoidea</taxon>
        <taxon>Braconidae</taxon>
        <taxon>Microgastrinae</taxon>
        <taxon>Cotesia</taxon>
    </lineage>
</organism>
<sequence>MQICAQIVAWAWDYLMIGRTPYSVQNPIQLHVTDDKKKPEVSDGKDMMKDTSATTATNTATKETSEVDRGKNKKDMGPWRLPTPTSMISSQGNPLTPISSPQYLSPNVFQGRNSLCSVHDYNLRRRRPMTLKIGPRLVPHKSTSAPTSTTDGEWPAHRLRFRNRASAMTLDLELITFVLLSRISSS</sequence>
<dbReference type="Proteomes" id="UP000826195">
    <property type="component" value="Unassembled WGS sequence"/>
</dbReference>
<evidence type="ECO:0000256" key="1">
    <source>
        <dbReference type="SAM" id="MobiDB-lite"/>
    </source>
</evidence>
<feature type="compositionally biased region" description="Low complexity" evidence="1">
    <location>
        <begin position="51"/>
        <end position="62"/>
    </location>
</feature>
<accession>A0AAV7IH77</accession>
<reference evidence="2 3" key="1">
    <citation type="journal article" date="2021" name="J. Hered.">
        <title>A chromosome-level genome assembly of the parasitoid wasp, Cotesia glomerata (Hymenoptera: Braconidae).</title>
        <authorList>
            <person name="Pinto B.J."/>
            <person name="Weis J.J."/>
            <person name="Gamble T."/>
            <person name="Ode P.J."/>
            <person name="Paul R."/>
            <person name="Zaspel J.M."/>
        </authorList>
    </citation>
    <scope>NUCLEOTIDE SEQUENCE [LARGE SCALE GENOMIC DNA]</scope>
    <source>
        <strain evidence="2">CgM1</strain>
    </source>
</reference>
<dbReference type="EMBL" id="JAHXZJ010001864">
    <property type="protein sequence ID" value="KAH0550697.1"/>
    <property type="molecule type" value="Genomic_DNA"/>
</dbReference>
<evidence type="ECO:0000313" key="2">
    <source>
        <dbReference type="EMBL" id="KAH0550697.1"/>
    </source>
</evidence>